<dbReference type="SUPFAM" id="SSF54060">
    <property type="entry name" value="His-Me finger endonucleases"/>
    <property type="match status" value="1"/>
</dbReference>
<dbReference type="Gene3D" id="1.10.10.10">
    <property type="entry name" value="Winged helix-like DNA-binding domain superfamily/Winged helix DNA-binding domain"/>
    <property type="match status" value="1"/>
</dbReference>
<protein>
    <recommendedName>
        <fullName evidence="5">HNH nuclease domain-containing protein</fullName>
    </recommendedName>
</protein>
<evidence type="ECO:0000313" key="4">
    <source>
        <dbReference type="Proteomes" id="UP000003645"/>
    </source>
</evidence>
<gene>
    <name evidence="3" type="ORF">LBLM1_02965</name>
</gene>
<dbReference type="Pfam" id="PF13392">
    <property type="entry name" value="HNH_3"/>
    <property type="match status" value="1"/>
</dbReference>
<dbReference type="InterPro" id="IPR036388">
    <property type="entry name" value="WH-like_DNA-bd_sf"/>
</dbReference>
<dbReference type="Proteomes" id="UP000003645">
    <property type="component" value="Chromosome"/>
</dbReference>
<dbReference type="HOGENOM" id="CLU_099810_0_1_9"/>
<dbReference type="InterPro" id="IPR010902">
    <property type="entry name" value="NUMOD4"/>
</dbReference>
<feature type="domain" description="HNH nuclease" evidence="2">
    <location>
        <begin position="72"/>
        <end position="111"/>
    </location>
</feature>
<dbReference type="GO" id="GO:0016788">
    <property type="term" value="F:hydrolase activity, acting on ester bonds"/>
    <property type="evidence" value="ECO:0007669"/>
    <property type="project" value="InterPro"/>
</dbReference>
<dbReference type="OrthoDB" id="6631788at2"/>
<organism evidence="3 4">
    <name type="scientific">Limosilactobacillus mucosae LM1</name>
    <dbReference type="NCBI Taxonomy" id="1130798"/>
    <lineage>
        <taxon>Bacteria</taxon>
        <taxon>Bacillati</taxon>
        <taxon>Bacillota</taxon>
        <taxon>Bacilli</taxon>
        <taxon>Lactobacillales</taxon>
        <taxon>Lactobacillaceae</taxon>
        <taxon>Limosilactobacillus</taxon>
    </lineage>
</organism>
<dbReference type="Pfam" id="PF07463">
    <property type="entry name" value="NUMOD4"/>
    <property type="match status" value="1"/>
</dbReference>
<accession>A0A0D4CJ08</accession>
<keyword evidence="4" id="KW-1185">Reference proteome</keyword>
<dbReference type="EMBL" id="CP011013">
    <property type="protein sequence ID" value="AJT50132.1"/>
    <property type="molecule type" value="Genomic_DNA"/>
</dbReference>
<dbReference type="InterPro" id="IPR003615">
    <property type="entry name" value="HNH_nuc"/>
</dbReference>
<dbReference type="STRING" id="1130798.LBLM1_02965"/>
<name>A0A0D4CJ08_LIMMU</name>
<dbReference type="InterPro" id="IPR044925">
    <property type="entry name" value="His-Me_finger_sf"/>
</dbReference>
<evidence type="ECO:0000259" key="1">
    <source>
        <dbReference type="Pfam" id="PF07463"/>
    </source>
</evidence>
<dbReference type="SUPFAM" id="SSF64496">
    <property type="entry name" value="DNA-binding domain of intron-encoded endonucleases"/>
    <property type="match status" value="1"/>
</dbReference>
<evidence type="ECO:0008006" key="5">
    <source>
        <dbReference type="Google" id="ProtNLM"/>
    </source>
</evidence>
<dbReference type="Gene3D" id="3.90.75.20">
    <property type="match status" value="1"/>
</dbReference>
<dbReference type="RefSeq" id="WP_039945820.1">
    <property type="nucleotide sequence ID" value="NZ_CP011013.1"/>
</dbReference>
<feature type="domain" description="NUMOD4" evidence="1">
    <location>
        <begin position="6"/>
        <end position="61"/>
    </location>
</feature>
<evidence type="ECO:0000259" key="2">
    <source>
        <dbReference type="Pfam" id="PF13392"/>
    </source>
</evidence>
<reference evidence="3 4" key="1">
    <citation type="journal article" date="2012" name="J. Bacteriol.">
        <title>Genome sequence of Lactobacillus mucosae LM1, isolated from piglet feces.</title>
        <authorList>
            <person name="Lee J.H."/>
            <person name="Valeriano V.D."/>
            <person name="Shin Y.R."/>
            <person name="Chae J.P."/>
            <person name="Kim G.B."/>
            <person name="Ham J.S."/>
            <person name="Chun J."/>
            <person name="Kang D.K."/>
        </authorList>
    </citation>
    <scope>NUCLEOTIDE SEQUENCE [LARGE SCALE GENOMIC DNA]</scope>
    <source>
        <strain evidence="3 4">LM1</strain>
    </source>
</reference>
<proteinExistence type="predicted"/>
<evidence type="ECO:0000313" key="3">
    <source>
        <dbReference type="EMBL" id="AJT50132.1"/>
    </source>
</evidence>
<dbReference type="KEGG" id="lmu:LBLM1_02965"/>
<dbReference type="AlphaFoldDB" id="A0A0D4CJ08"/>
<sequence length="180" mass="21322">MDNSKEIWKDIQGYEGYYQVSNMGRVRSCDREIVFKDGRRRFYKGKLIRPVKTNSGYWQIRMKINEHVKHEYVHRLVAKTFIPNPDKLPEINHKDENRLNNRADNLEWIEHVANLNYGNRAKKFAISRGKKVGQFTKDGKLLHTYCSTREAGRRGYEQTSVSKCAIGKLKTYKGYVWKYI</sequence>